<feature type="domain" description="Immunity MXAN-0049 protein" evidence="1">
    <location>
        <begin position="61"/>
        <end position="178"/>
    </location>
</feature>
<protein>
    <recommendedName>
        <fullName evidence="1">Immunity MXAN-0049 protein domain-containing protein</fullName>
    </recommendedName>
</protein>
<gene>
    <name evidence="2" type="ORF">SAMN05216197_117111</name>
</gene>
<accession>A0A1I0FNH3</accession>
<dbReference type="EMBL" id="FOHW01000017">
    <property type="protein sequence ID" value="SET59912.1"/>
    <property type="molecule type" value="Genomic_DNA"/>
</dbReference>
<name>A0A1I0FNH3_9PSED</name>
<dbReference type="Proteomes" id="UP000182332">
    <property type="component" value="Unassembled WGS sequence"/>
</dbReference>
<proteinExistence type="predicted"/>
<reference evidence="2 3" key="1">
    <citation type="submission" date="2016-10" db="EMBL/GenBank/DDBJ databases">
        <authorList>
            <person name="de Groot N.N."/>
        </authorList>
    </citation>
    <scope>NUCLEOTIDE SEQUENCE [LARGE SCALE GENOMIC DNA]</scope>
    <source>
        <strain evidence="2 3">DSM 11363</strain>
    </source>
</reference>
<dbReference type="Pfam" id="PF07791">
    <property type="entry name" value="Imm11"/>
    <property type="match status" value="1"/>
</dbReference>
<evidence type="ECO:0000313" key="3">
    <source>
        <dbReference type="Proteomes" id="UP000182332"/>
    </source>
</evidence>
<evidence type="ECO:0000313" key="2">
    <source>
        <dbReference type="EMBL" id="SET59912.1"/>
    </source>
</evidence>
<evidence type="ECO:0000259" key="1">
    <source>
        <dbReference type="Pfam" id="PF07791"/>
    </source>
</evidence>
<organism evidence="2 3">
    <name type="scientific">Pseudomonas graminis</name>
    <dbReference type="NCBI Taxonomy" id="158627"/>
    <lineage>
        <taxon>Bacteria</taxon>
        <taxon>Pseudomonadati</taxon>
        <taxon>Pseudomonadota</taxon>
        <taxon>Gammaproteobacteria</taxon>
        <taxon>Pseudomonadales</taxon>
        <taxon>Pseudomonadaceae</taxon>
        <taxon>Pseudomonas</taxon>
    </lineage>
</organism>
<sequence>MQISDTYPESYWFKSKILTGQDSIELKTGAEVTGTWALELRLDKRVSLERVLGFDFLFSDGPNFISPRLYDILVSSNISGLQFIDADIYIKGKEYKGYKVVNTTNALAAFDSKNSKCEPLLSYIPDGPKKYTDIVLKKDISPAVDIFRAEEDFTVMLAVERVKQLFDSNQIVGVQFKDRLVKNSF</sequence>
<dbReference type="InterPro" id="IPR012433">
    <property type="entry name" value="Imm11"/>
</dbReference>
<dbReference type="AlphaFoldDB" id="A0A1I0FNH3"/>